<sequence length="186" mass="20351">MLPFLQLADFLDVNVSTVSKAFRLCEMKGLLSTTVGRGTFVSYDAPYSGNLMIHHDKDDVINMGPTAPEPSGNAILLNMAQEMLSETGAERLFSYFAPGADEWQKEAAVQLMSYCGHHTQHDQILFAGGGQNALTAILAAMFHKGDKIAVDAHTYPGIKTAAIMLGIHHRLGRCVYPFARPIVWNN</sequence>
<dbReference type="SUPFAM" id="SSF53383">
    <property type="entry name" value="PLP-dependent transferases"/>
    <property type="match status" value="1"/>
</dbReference>
<feature type="domain" description="Aminotransferase class I/classII large" evidence="1">
    <location>
        <begin position="90"/>
        <end position="167"/>
    </location>
</feature>
<dbReference type="Gene3D" id="3.90.1150.10">
    <property type="entry name" value="Aspartate Aminotransferase, domain 1"/>
    <property type="match status" value="1"/>
</dbReference>
<dbReference type="KEGG" id="cfer:D4Z93_07615"/>
<dbReference type="GO" id="GO:0030170">
    <property type="term" value="F:pyridoxal phosphate binding"/>
    <property type="evidence" value="ECO:0007669"/>
    <property type="project" value="InterPro"/>
</dbReference>
<dbReference type="InterPro" id="IPR004839">
    <property type="entry name" value="Aminotransferase_I/II_large"/>
</dbReference>
<evidence type="ECO:0000259" key="1">
    <source>
        <dbReference type="Pfam" id="PF00155"/>
    </source>
</evidence>
<proteinExistence type="predicted"/>
<dbReference type="GO" id="GO:0008483">
    <property type="term" value="F:transaminase activity"/>
    <property type="evidence" value="ECO:0007669"/>
    <property type="project" value="UniProtKB-KW"/>
</dbReference>
<name>A0A386H3U9_9CLOT</name>
<organism evidence="2 3">
    <name type="scientific">Clostridium fermenticellae</name>
    <dbReference type="NCBI Taxonomy" id="2068654"/>
    <lineage>
        <taxon>Bacteria</taxon>
        <taxon>Bacillati</taxon>
        <taxon>Bacillota</taxon>
        <taxon>Clostridia</taxon>
        <taxon>Eubacteriales</taxon>
        <taxon>Clostridiaceae</taxon>
        <taxon>Clostridium</taxon>
    </lineage>
</organism>
<dbReference type="Gene3D" id="1.10.10.10">
    <property type="entry name" value="Winged helix-like DNA-binding domain superfamily/Winged helix DNA-binding domain"/>
    <property type="match status" value="1"/>
</dbReference>
<dbReference type="OrthoDB" id="9799482at2"/>
<protein>
    <submittedName>
        <fullName evidence="2">Aminotransferase class I/II-fold pyridoxal phosphate-dependent enzyme</fullName>
    </submittedName>
</protein>
<evidence type="ECO:0000313" key="3">
    <source>
        <dbReference type="Proteomes" id="UP000266301"/>
    </source>
</evidence>
<dbReference type="Proteomes" id="UP000266301">
    <property type="component" value="Chromosome"/>
</dbReference>
<reference evidence="2 3" key="1">
    <citation type="journal article" date="2019" name="Int. J. Syst. Evol. Microbiol.">
        <title>Clostridium fermenticellae sp. nov., isolated from the mud in a fermentation cellar for the production of the Chinese liquor, baijiu.</title>
        <authorList>
            <person name="Xu P.X."/>
            <person name="Chai L.J."/>
            <person name="Qiu T."/>
            <person name="Zhang X.J."/>
            <person name="Lu Z.M."/>
            <person name="Xiao C."/>
            <person name="Wang S.T."/>
            <person name="Shen C.H."/>
            <person name="Shi J.S."/>
            <person name="Xu Z.H."/>
        </authorList>
    </citation>
    <scope>NUCLEOTIDE SEQUENCE [LARGE SCALE GENOMIC DNA]</scope>
    <source>
        <strain evidence="2 3">JN500901</strain>
    </source>
</reference>
<dbReference type="InterPro" id="IPR036388">
    <property type="entry name" value="WH-like_DNA-bd_sf"/>
</dbReference>
<accession>A0A386H3U9</accession>
<dbReference type="EMBL" id="CP032416">
    <property type="protein sequence ID" value="AYD40397.1"/>
    <property type="molecule type" value="Genomic_DNA"/>
</dbReference>
<dbReference type="Gene3D" id="3.40.640.10">
    <property type="entry name" value="Type I PLP-dependent aspartate aminotransferase-like (Major domain)"/>
    <property type="match status" value="1"/>
</dbReference>
<dbReference type="PANTHER" id="PTHR46577">
    <property type="entry name" value="HTH-TYPE TRANSCRIPTIONAL REGULATORY PROTEIN GABR"/>
    <property type="match status" value="1"/>
</dbReference>
<dbReference type="SUPFAM" id="SSF46785">
    <property type="entry name" value="Winged helix' DNA-binding domain"/>
    <property type="match status" value="1"/>
</dbReference>
<dbReference type="InterPro" id="IPR015422">
    <property type="entry name" value="PyrdxlP-dep_Trfase_small"/>
</dbReference>
<dbReference type="InterPro" id="IPR015424">
    <property type="entry name" value="PyrdxlP-dep_Trfase"/>
</dbReference>
<dbReference type="InterPro" id="IPR015421">
    <property type="entry name" value="PyrdxlP-dep_Trfase_major"/>
</dbReference>
<keyword evidence="2" id="KW-0808">Transferase</keyword>
<dbReference type="Pfam" id="PF00155">
    <property type="entry name" value="Aminotran_1_2"/>
    <property type="match status" value="1"/>
</dbReference>
<keyword evidence="3" id="KW-1185">Reference proteome</keyword>
<keyword evidence="2" id="KW-0032">Aminotransferase</keyword>
<gene>
    <name evidence="2" type="ORF">D4Z93_07615</name>
</gene>
<dbReference type="PANTHER" id="PTHR46577:SF1">
    <property type="entry name" value="HTH-TYPE TRANSCRIPTIONAL REGULATORY PROTEIN GABR"/>
    <property type="match status" value="1"/>
</dbReference>
<dbReference type="InterPro" id="IPR051446">
    <property type="entry name" value="HTH_trans_reg/aminotransferase"/>
</dbReference>
<dbReference type="AlphaFoldDB" id="A0A386H3U9"/>
<dbReference type="InterPro" id="IPR036390">
    <property type="entry name" value="WH_DNA-bd_sf"/>
</dbReference>
<evidence type="ECO:0000313" key="2">
    <source>
        <dbReference type="EMBL" id="AYD40397.1"/>
    </source>
</evidence>